<dbReference type="InterPro" id="IPR010432">
    <property type="entry name" value="RDD"/>
</dbReference>
<proteinExistence type="predicted"/>
<feature type="transmembrane region" description="Helical" evidence="6">
    <location>
        <begin position="124"/>
        <end position="145"/>
    </location>
</feature>
<dbReference type="Pfam" id="PF06271">
    <property type="entry name" value="RDD"/>
    <property type="match status" value="1"/>
</dbReference>
<keyword evidence="5 6" id="KW-0472">Membrane</keyword>
<dbReference type="PANTHER" id="PTHR36115:SF4">
    <property type="entry name" value="MEMBRANE PROTEIN"/>
    <property type="match status" value="1"/>
</dbReference>
<protein>
    <submittedName>
        <fullName evidence="8">RDD family protein</fullName>
    </submittedName>
</protein>
<evidence type="ECO:0000259" key="7">
    <source>
        <dbReference type="Pfam" id="PF06271"/>
    </source>
</evidence>
<feature type="domain" description="RDD" evidence="7">
    <location>
        <begin position="9"/>
        <end position="158"/>
    </location>
</feature>
<evidence type="ECO:0000256" key="3">
    <source>
        <dbReference type="ARBA" id="ARBA00022692"/>
    </source>
</evidence>
<comment type="caution">
    <text evidence="8">The sequence shown here is derived from an EMBL/GenBank/DDBJ whole genome shotgun (WGS) entry which is preliminary data.</text>
</comment>
<dbReference type="RefSeq" id="WP_201691548.1">
    <property type="nucleotide sequence ID" value="NZ_JAEQND010000010.1"/>
</dbReference>
<evidence type="ECO:0000256" key="1">
    <source>
        <dbReference type="ARBA" id="ARBA00004651"/>
    </source>
</evidence>
<keyword evidence="2" id="KW-1003">Cell membrane</keyword>
<dbReference type="PANTHER" id="PTHR36115">
    <property type="entry name" value="PROLINE-RICH ANTIGEN HOMOLOG-RELATED"/>
    <property type="match status" value="1"/>
</dbReference>
<feature type="transmembrane region" description="Helical" evidence="6">
    <location>
        <begin position="41"/>
        <end position="61"/>
    </location>
</feature>
<evidence type="ECO:0000256" key="5">
    <source>
        <dbReference type="ARBA" id="ARBA00023136"/>
    </source>
</evidence>
<evidence type="ECO:0000256" key="2">
    <source>
        <dbReference type="ARBA" id="ARBA00022475"/>
    </source>
</evidence>
<evidence type="ECO:0000256" key="4">
    <source>
        <dbReference type="ARBA" id="ARBA00022989"/>
    </source>
</evidence>
<feature type="transmembrane region" description="Helical" evidence="6">
    <location>
        <begin position="98"/>
        <end position="118"/>
    </location>
</feature>
<keyword evidence="3 6" id="KW-0812">Transmembrane</keyword>
<dbReference type="EMBL" id="JAEQND010000010">
    <property type="protein sequence ID" value="MBL0427036.1"/>
    <property type="molecule type" value="Genomic_DNA"/>
</dbReference>
<organism evidence="8 9">
    <name type="scientific">Ramlibacter alkalitolerans</name>
    <dbReference type="NCBI Taxonomy" id="2039631"/>
    <lineage>
        <taxon>Bacteria</taxon>
        <taxon>Pseudomonadati</taxon>
        <taxon>Pseudomonadota</taxon>
        <taxon>Betaproteobacteria</taxon>
        <taxon>Burkholderiales</taxon>
        <taxon>Comamonadaceae</taxon>
        <taxon>Ramlibacter</taxon>
    </lineage>
</organism>
<evidence type="ECO:0000313" key="8">
    <source>
        <dbReference type="EMBL" id="MBL0427036.1"/>
    </source>
</evidence>
<dbReference type="Proteomes" id="UP000622707">
    <property type="component" value="Unassembled WGS sequence"/>
</dbReference>
<keyword evidence="4 6" id="KW-1133">Transmembrane helix</keyword>
<keyword evidence="9" id="KW-1185">Reference proteome</keyword>
<comment type="subcellular location">
    <subcellularLocation>
        <location evidence="1">Cell membrane</location>
        <topology evidence="1">Multi-pass membrane protein</topology>
    </subcellularLocation>
</comment>
<gene>
    <name evidence="8" type="ORF">JI746_18115</name>
</gene>
<accession>A0ABS1JT43</accession>
<name>A0ABS1JT43_9BURK</name>
<sequence length="165" mass="18279">MQPAPRYQTAGRRALAFAIDALVLAALHTLLEGMIRLSPHALLSVPLAIAYSGFGVAYSVCMHARFGQTLGKWIARVRVVPVKGGQRITYRQAILRDIVPCLLLPVALWYSMAFAVGFAPEPALYQAAWNLAWLWAILELLTMMLNDQRRAIHDWIAGTVVVRVA</sequence>
<dbReference type="InterPro" id="IPR051791">
    <property type="entry name" value="Pra-immunoreactive"/>
</dbReference>
<feature type="transmembrane region" description="Helical" evidence="6">
    <location>
        <begin position="14"/>
        <end position="35"/>
    </location>
</feature>
<reference evidence="8 9" key="1">
    <citation type="journal article" date="2017" name="Int. J. Syst. Evol. Microbiol.">
        <title>Ramlibacter alkalitolerans sp. nov., alkali-tolerant bacterium isolated from soil of ginseng.</title>
        <authorList>
            <person name="Lee D.H."/>
            <person name="Cha C.J."/>
        </authorList>
    </citation>
    <scope>NUCLEOTIDE SEQUENCE [LARGE SCALE GENOMIC DNA]</scope>
    <source>
        <strain evidence="8 9">KACC 19305</strain>
    </source>
</reference>
<evidence type="ECO:0000313" key="9">
    <source>
        <dbReference type="Proteomes" id="UP000622707"/>
    </source>
</evidence>
<evidence type="ECO:0000256" key="6">
    <source>
        <dbReference type="SAM" id="Phobius"/>
    </source>
</evidence>